<dbReference type="AlphaFoldDB" id="A0A2S9PYC7"/>
<organism evidence="2 3">
    <name type="scientific">Streptomyces solincola</name>
    <dbReference type="NCBI Taxonomy" id="2100817"/>
    <lineage>
        <taxon>Bacteria</taxon>
        <taxon>Bacillati</taxon>
        <taxon>Actinomycetota</taxon>
        <taxon>Actinomycetes</taxon>
        <taxon>Kitasatosporales</taxon>
        <taxon>Streptomycetaceae</taxon>
        <taxon>Streptomyces</taxon>
    </lineage>
</organism>
<dbReference type="EMBL" id="PVLV01000121">
    <property type="protein sequence ID" value="PRH79347.1"/>
    <property type="molecule type" value="Genomic_DNA"/>
</dbReference>
<evidence type="ECO:0000313" key="2">
    <source>
        <dbReference type="EMBL" id="PRH79347.1"/>
    </source>
</evidence>
<gene>
    <name evidence="2" type="ORF">C6N75_09690</name>
</gene>
<feature type="compositionally biased region" description="Basic and acidic residues" evidence="1">
    <location>
        <begin position="55"/>
        <end position="71"/>
    </location>
</feature>
<evidence type="ECO:0000313" key="3">
    <source>
        <dbReference type="Proteomes" id="UP000239322"/>
    </source>
</evidence>
<dbReference type="RefSeq" id="WP_105868463.1">
    <property type="nucleotide sequence ID" value="NZ_PVLV01000121.1"/>
</dbReference>
<name>A0A2S9PYC7_9ACTN</name>
<protein>
    <submittedName>
        <fullName evidence="2">Uncharacterized protein</fullName>
    </submittedName>
</protein>
<feature type="region of interest" description="Disordered" evidence="1">
    <location>
        <begin position="1"/>
        <end position="116"/>
    </location>
</feature>
<evidence type="ECO:0000256" key="1">
    <source>
        <dbReference type="SAM" id="MobiDB-lite"/>
    </source>
</evidence>
<proteinExistence type="predicted"/>
<keyword evidence="3" id="KW-1185">Reference proteome</keyword>
<comment type="caution">
    <text evidence="2">The sequence shown here is derived from an EMBL/GenBank/DDBJ whole genome shotgun (WGS) entry which is preliminary data.</text>
</comment>
<sequence length="116" mass="12750">MAETRKPAAKKAATRKESPVSETPESPAVDVDSVEQDDNGEGRRRGGRKPSPLTEHIRTWEKAKARADRARSRAAKVQDVQTELATAEQQERDAYQALQDAMSNEAPTTDTTTSVE</sequence>
<dbReference type="Proteomes" id="UP000239322">
    <property type="component" value="Unassembled WGS sequence"/>
</dbReference>
<accession>A0A2S9PYC7</accession>
<feature type="compositionally biased region" description="Polar residues" evidence="1">
    <location>
        <begin position="101"/>
        <end position="116"/>
    </location>
</feature>
<feature type="compositionally biased region" description="Polar residues" evidence="1">
    <location>
        <begin position="79"/>
        <end position="88"/>
    </location>
</feature>
<reference evidence="2 3" key="1">
    <citation type="submission" date="2018-03" db="EMBL/GenBank/DDBJ databases">
        <title>Novel Streptomyces sp. from soil.</title>
        <authorList>
            <person name="Tan G.Y.A."/>
            <person name="Lee Z.Y."/>
        </authorList>
    </citation>
    <scope>NUCLEOTIDE SEQUENCE [LARGE SCALE GENOMIC DNA]</scope>
    <source>
        <strain evidence="2 3">ST5x</strain>
    </source>
</reference>